<name>A0A538T241_UNCEI</name>
<organism evidence="2 3">
    <name type="scientific">Eiseniibacteriota bacterium</name>
    <dbReference type="NCBI Taxonomy" id="2212470"/>
    <lineage>
        <taxon>Bacteria</taxon>
        <taxon>Candidatus Eiseniibacteriota</taxon>
    </lineage>
</organism>
<dbReference type="Proteomes" id="UP000316852">
    <property type="component" value="Unassembled WGS sequence"/>
</dbReference>
<feature type="transmembrane region" description="Helical" evidence="1">
    <location>
        <begin position="46"/>
        <end position="65"/>
    </location>
</feature>
<dbReference type="EMBL" id="VBOW01000057">
    <property type="protein sequence ID" value="TMQ57689.1"/>
    <property type="molecule type" value="Genomic_DNA"/>
</dbReference>
<accession>A0A538T241</accession>
<feature type="transmembrane region" description="Helical" evidence="1">
    <location>
        <begin position="12"/>
        <end position="34"/>
    </location>
</feature>
<sequence>MGALVVPMSPEFLPEAALLLAGVFAGVLALRFLFARQPSNGMKAGAISITCIILAFVLAGTHSSVRSDRAANARPARPSPLALLPAAKDSIEKGSEPTPSMSLLLGDVLLRVAPSNRYVLSVDGKQFLELDSLQTGLIVGCLVAAHDGTAAAMGRNTFPFHQTDIRPSRADAHTLHIQEEGKDIFRVHYAKPYKIEVTGSFFLPKSAEPSVISFENGIRWSGGSIQPGTTVDLSHQGKGRIDFERSGLIRILHHP</sequence>
<evidence type="ECO:0000256" key="1">
    <source>
        <dbReference type="SAM" id="Phobius"/>
    </source>
</evidence>
<reference evidence="2 3" key="1">
    <citation type="journal article" date="2019" name="Nat. Microbiol.">
        <title>Mediterranean grassland soil C-N compound turnover is dependent on rainfall and depth, and is mediated by genomically divergent microorganisms.</title>
        <authorList>
            <person name="Diamond S."/>
            <person name="Andeer P.F."/>
            <person name="Li Z."/>
            <person name="Crits-Christoph A."/>
            <person name="Burstein D."/>
            <person name="Anantharaman K."/>
            <person name="Lane K.R."/>
            <person name="Thomas B.C."/>
            <person name="Pan C."/>
            <person name="Northen T.R."/>
            <person name="Banfield J.F."/>
        </authorList>
    </citation>
    <scope>NUCLEOTIDE SEQUENCE [LARGE SCALE GENOMIC DNA]</scope>
    <source>
        <strain evidence="2">WS_6</strain>
    </source>
</reference>
<keyword evidence="1" id="KW-1133">Transmembrane helix</keyword>
<keyword evidence="1" id="KW-0812">Transmembrane</keyword>
<protein>
    <submittedName>
        <fullName evidence="2">Uncharacterized protein</fullName>
    </submittedName>
</protein>
<evidence type="ECO:0000313" key="2">
    <source>
        <dbReference type="EMBL" id="TMQ57689.1"/>
    </source>
</evidence>
<keyword evidence="1" id="KW-0472">Membrane</keyword>
<comment type="caution">
    <text evidence="2">The sequence shown here is derived from an EMBL/GenBank/DDBJ whole genome shotgun (WGS) entry which is preliminary data.</text>
</comment>
<proteinExistence type="predicted"/>
<dbReference type="AlphaFoldDB" id="A0A538T241"/>
<evidence type="ECO:0000313" key="3">
    <source>
        <dbReference type="Proteomes" id="UP000316852"/>
    </source>
</evidence>
<gene>
    <name evidence="2" type="ORF">E6K76_09760</name>
</gene>